<name>A0A518I4I3_9PLAN</name>
<dbReference type="RefSeq" id="WP_145305218.1">
    <property type="nucleotide sequence ID" value="NZ_CP037452.1"/>
</dbReference>
<evidence type="ECO:0000256" key="8">
    <source>
        <dbReference type="ARBA" id="ARBA00022898"/>
    </source>
</evidence>
<comment type="subunit">
    <text evidence="4">Homodimer.</text>
</comment>
<dbReference type="InterPro" id="IPR050214">
    <property type="entry name" value="Cys_Synth/Cystath_Beta-Synth"/>
</dbReference>
<keyword evidence="8" id="KW-0663">Pyridoxal phosphate</keyword>
<keyword evidence="11" id="KW-1185">Reference proteome</keyword>
<dbReference type="GO" id="GO:0016765">
    <property type="term" value="F:transferase activity, transferring alkyl or aryl (other than methyl) groups"/>
    <property type="evidence" value="ECO:0007669"/>
    <property type="project" value="UniProtKB-ARBA"/>
</dbReference>
<accession>A0A518I4I3</accession>
<organism evidence="10 11">
    <name type="scientific">Gimesia fumaroli</name>
    <dbReference type="NCBI Taxonomy" id="2527976"/>
    <lineage>
        <taxon>Bacteria</taxon>
        <taxon>Pseudomonadati</taxon>
        <taxon>Planctomycetota</taxon>
        <taxon>Planctomycetia</taxon>
        <taxon>Planctomycetales</taxon>
        <taxon>Planctomycetaceae</taxon>
        <taxon>Gimesia</taxon>
    </lineage>
</organism>
<protein>
    <recommendedName>
        <fullName evidence="6">N-(2-amino-2-carboxyethyl)-L-glutamate synthase</fullName>
        <ecNumber evidence="5">2.5.1.140</ecNumber>
    </recommendedName>
</protein>
<dbReference type="Gene3D" id="3.40.50.1100">
    <property type="match status" value="2"/>
</dbReference>
<dbReference type="SUPFAM" id="SSF53686">
    <property type="entry name" value="Tryptophan synthase beta subunit-like PLP-dependent enzymes"/>
    <property type="match status" value="1"/>
</dbReference>
<evidence type="ECO:0000256" key="3">
    <source>
        <dbReference type="ARBA" id="ARBA00008519"/>
    </source>
</evidence>
<proteinExistence type="inferred from homology"/>
<dbReference type="OrthoDB" id="9808024at2"/>
<evidence type="ECO:0000256" key="4">
    <source>
        <dbReference type="ARBA" id="ARBA00011738"/>
    </source>
</evidence>
<evidence type="ECO:0000256" key="2">
    <source>
        <dbReference type="ARBA" id="ARBA00004924"/>
    </source>
</evidence>
<dbReference type="InterPro" id="IPR023927">
    <property type="entry name" value="SbnA"/>
</dbReference>
<dbReference type="Pfam" id="PF00291">
    <property type="entry name" value="PALP"/>
    <property type="match status" value="1"/>
</dbReference>
<evidence type="ECO:0000256" key="1">
    <source>
        <dbReference type="ARBA" id="ARBA00001933"/>
    </source>
</evidence>
<dbReference type="PROSITE" id="PS00901">
    <property type="entry name" value="CYS_SYNTHASE"/>
    <property type="match status" value="1"/>
</dbReference>
<keyword evidence="7" id="KW-0808">Transferase</keyword>
<dbReference type="CDD" id="cd01561">
    <property type="entry name" value="CBS_like"/>
    <property type="match status" value="1"/>
</dbReference>
<comment type="similarity">
    <text evidence="3">Belongs to the cysteine synthase/cystathionine beta-synthase family. SbnA subfamily.</text>
</comment>
<evidence type="ECO:0000259" key="9">
    <source>
        <dbReference type="Pfam" id="PF00291"/>
    </source>
</evidence>
<comment type="cofactor">
    <cofactor evidence="1">
        <name>pyridoxal 5'-phosphate</name>
        <dbReference type="ChEBI" id="CHEBI:597326"/>
    </cofactor>
</comment>
<evidence type="ECO:0000313" key="11">
    <source>
        <dbReference type="Proteomes" id="UP000318313"/>
    </source>
</evidence>
<reference evidence="10 11" key="1">
    <citation type="submission" date="2019-03" db="EMBL/GenBank/DDBJ databases">
        <title>Deep-cultivation of Planctomycetes and their phenomic and genomic characterization uncovers novel biology.</title>
        <authorList>
            <person name="Wiegand S."/>
            <person name="Jogler M."/>
            <person name="Boedeker C."/>
            <person name="Pinto D."/>
            <person name="Vollmers J."/>
            <person name="Rivas-Marin E."/>
            <person name="Kohn T."/>
            <person name="Peeters S.H."/>
            <person name="Heuer A."/>
            <person name="Rast P."/>
            <person name="Oberbeckmann S."/>
            <person name="Bunk B."/>
            <person name="Jeske O."/>
            <person name="Meyerdierks A."/>
            <person name="Storesund J.E."/>
            <person name="Kallscheuer N."/>
            <person name="Luecker S."/>
            <person name="Lage O.M."/>
            <person name="Pohl T."/>
            <person name="Merkel B.J."/>
            <person name="Hornburger P."/>
            <person name="Mueller R.-W."/>
            <person name="Bruemmer F."/>
            <person name="Labrenz M."/>
            <person name="Spormann A.M."/>
            <person name="Op den Camp H."/>
            <person name="Overmann J."/>
            <person name="Amann R."/>
            <person name="Jetten M.S.M."/>
            <person name="Mascher T."/>
            <person name="Medema M.H."/>
            <person name="Devos D.P."/>
            <person name="Kaster A.-K."/>
            <person name="Ovreas L."/>
            <person name="Rohde M."/>
            <person name="Galperin M.Y."/>
            <person name="Jogler C."/>
        </authorList>
    </citation>
    <scope>NUCLEOTIDE SEQUENCE [LARGE SCALE GENOMIC DNA]</scope>
    <source>
        <strain evidence="10 11">Enr17</strain>
    </source>
</reference>
<dbReference type="KEGG" id="gfm:Enr17x_00110"/>
<gene>
    <name evidence="10" type="primary">sbnA</name>
    <name evidence="10" type="ORF">Enr17x_00110</name>
</gene>
<dbReference type="GO" id="GO:0006535">
    <property type="term" value="P:cysteine biosynthetic process from serine"/>
    <property type="evidence" value="ECO:0007669"/>
    <property type="project" value="InterPro"/>
</dbReference>
<dbReference type="AlphaFoldDB" id="A0A518I4I3"/>
<dbReference type="Proteomes" id="UP000318313">
    <property type="component" value="Chromosome"/>
</dbReference>
<feature type="domain" description="Tryptophan synthase beta chain-like PALP" evidence="9">
    <location>
        <begin position="19"/>
        <end position="297"/>
    </location>
</feature>
<dbReference type="InterPro" id="IPR001926">
    <property type="entry name" value="TrpB-like_PALP"/>
</dbReference>
<evidence type="ECO:0000256" key="5">
    <source>
        <dbReference type="ARBA" id="ARBA00012331"/>
    </source>
</evidence>
<evidence type="ECO:0000256" key="6">
    <source>
        <dbReference type="ARBA" id="ARBA00016985"/>
    </source>
</evidence>
<dbReference type="EMBL" id="CP037452">
    <property type="protein sequence ID" value="QDV48002.1"/>
    <property type="molecule type" value="Genomic_DNA"/>
</dbReference>
<dbReference type="NCBIfam" id="TIGR03945">
    <property type="entry name" value="PLP_SbnA_fam"/>
    <property type="match status" value="1"/>
</dbReference>
<dbReference type="PANTHER" id="PTHR10314">
    <property type="entry name" value="CYSTATHIONINE BETA-SYNTHASE"/>
    <property type="match status" value="1"/>
</dbReference>
<dbReference type="InterPro" id="IPR036052">
    <property type="entry name" value="TrpB-like_PALP_sf"/>
</dbReference>
<dbReference type="EC" id="2.5.1.140" evidence="5"/>
<sequence length="362" mass="39464">MIEIQQNDDDNNLSKEGVLDTIGATPLINLRRYLGTADVQLYAKMEAFNPGGSAKDRPARAMIEEALESGTINKNTTIIESTSGNMGIGLAQACCYYGLPLICVVDPHAQEQNIAIMKAYGAVIERVERPLQGAFLKARLARVMELLNQFPDSFWPNQYSNEKNPLAHENGTIQEIDEALNGELDYLFVATSSTGTARGCQEYLKKRGRSTKVIAVDAEGSVLFGGLAGRRRIPGLGAGHVPALAAGQEFDDVKRVSDLDCVVGCRRMVKYEAILVGGSAGGVLEAIRSMIPELRTKVSAAILHDSGTRYLDTIYSDQWVERELGCSAEELQARIEQPSSVGVTTVQKEPRFTPHLMEQTTI</sequence>
<dbReference type="InterPro" id="IPR001216">
    <property type="entry name" value="P-phosphate_BS"/>
</dbReference>
<evidence type="ECO:0000256" key="7">
    <source>
        <dbReference type="ARBA" id="ARBA00022679"/>
    </source>
</evidence>
<evidence type="ECO:0000313" key="10">
    <source>
        <dbReference type="EMBL" id="QDV48002.1"/>
    </source>
</evidence>
<comment type="pathway">
    <text evidence="2">Siderophore biosynthesis.</text>
</comment>